<protein>
    <submittedName>
        <fullName evidence="1">Uncharacterized protein</fullName>
    </submittedName>
</protein>
<dbReference type="Proteomes" id="UP000501802">
    <property type="component" value="Chromosome"/>
</dbReference>
<organism evidence="1 2">
    <name type="scientific">Spirosoma aureum</name>
    <dbReference type="NCBI Taxonomy" id="2692134"/>
    <lineage>
        <taxon>Bacteria</taxon>
        <taxon>Pseudomonadati</taxon>
        <taxon>Bacteroidota</taxon>
        <taxon>Cytophagia</taxon>
        <taxon>Cytophagales</taxon>
        <taxon>Cytophagaceae</taxon>
        <taxon>Spirosoma</taxon>
    </lineage>
</organism>
<name>A0A6G9AKG5_9BACT</name>
<accession>A0A6G9AKG5</accession>
<dbReference type="AlphaFoldDB" id="A0A6G9AKG5"/>
<reference evidence="1 2" key="1">
    <citation type="submission" date="2020-03" db="EMBL/GenBank/DDBJ databases">
        <authorList>
            <person name="Kim M.K."/>
        </authorList>
    </citation>
    <scope>NUCLEOTIDE SEQUENCE [LARGE SCALE GENOMIC DNA]</scope>
    <source>
        <strain evidence="1 2">BT328</strain>
    </source>
</reference>
<proteinExistence type="predicted"/>
<dbReference type="RefSeq" id="WP_167207577.1">
    <property type="nucleotide sequence ID" value="NZ_CP050063.1"/>
</dbReference>
<dbReference type="KEGG" id="spib:G8759_10160"/>
<dbReference type="EMBL" id="CP050063">
    <property type="protein sequence ID" value="QIP12962.1"/>
    <property type="molecule type" value="Genomic_DNA"/>
</dbReference>
<gene>
    <name evidence="1" type="ORF">G8759_10160</name>
</gene>
<evidence type="ECO:0000313" key="2">
    <source>
        <dbReference type="Proteomes" id="UP000501802"/>
    </source>
</evidence>
<evidence type="ECO:0000313" key="1">
    <source>
        <dbReference type="EMBL" id="QIP12962.1"/>
    </source>
</evidence>
<sequence length="71" mass="8019">MNELVERIAYFADDENAVLSAQIVCRTAYVSRKALSQAFTLIGRVKYSFFVQAEELTISVQAYCITRSFTA</sequence>
<keyword evidence="2" id="KW-1185">Reference proteome</keyword>